<name>A0A382Y164_9ZZZZ</name>
<evidence type="ECO:0008006" key="2">
    <source>
        <dbReference type="Google" id="ProtNLM"/>
    </source>
</evidence>
<dbReference type="EMBL" id="UINC01171956">
    <property type="protein sequence ID" value="SVD76789.1"/>
    <property type="molecule type" value="Genomic_DNA"/>
</dbReference>
<dbReference type="InterPro" id="IPR011990">
    <property type="entry name" value="TPR-like_helical_dom_sf"/>
</dbReference>
<organism evidence="1">
    <name type="scientific">marine metagenome</name>
    <dbReference type="NCBI Taxonomy" id="408172"/>
    <lineage>
        <taxon>unclassified sequences</taxon>
        <taxon>metagenomes</taxon>
        <taxon>ecological metagenomes</taxon>
    </lineage>
</organism>
<sequence length="120" mass="13073">MRRIAATLAVVGALLFSAGSAWADTPVTECDRLAAHPYDPGKVTEGVDWDDLDADYAIPACQEAVDNWPAEVRLQFQLARAFQKAEHYSDALRIYIRLAADPGPDYAAAQSNLGIMYDNG</sequence>
<accession>A0A382Y164</accession>
<dbReference type="Gene3D" id="1.25.40.10">
    <property type="entry name" value="Tetratricopeptide repeat domain"/>
    <property type="match status" value="1"/>
</dbReference>
<dbReference type="SUPFAM" id="SSF81901">
    <property type="entry name" value="HCP-like"/>
    <property type="match status" value="1"/>
</dbReference>
<reference evidence="1" key="1">
    <citation type="submission" date="2018-05" db="EMBL/GenBank/DDBJ databases">
        <authorList>
            <person name="Lanie J.A."/>
            <person name="Ng W.-L."/>
            <person name="Kazmierczak K.M."/>
            <person name="Andrzejewski T.M."/>
            <person name="Davidsen T.M."/>
            <person name="Wayne K.J."/>
            <person name="Tettelin H."/>
            <person name="Glass J.I."/>
            <person name="Rusch D."/>
            <person name="Podicherti R."/>
            <person name="Tsui H.-C.T."/>
            <person name="Winkler M.E."/>
        </authorList>
    </citation>
    <scope>NUCLEOTIDE SEQUENCE</scope>
</reference>
<dbReference type="AlphaFoldDB" id="A0A382Y164"/>
<feature type="non-terminal residue" evidence="1">
    <location>
        <position position="120"/>
    </location>
</feature>
<protein>
    <recommendedName>
        <fullName evidence="2">Tetratricopeptide repeat protein</fullName>
    </recommendedName>
</protein>
<evidence type="ECO:0000313" key="1">
    <source>
        <dbReference type="EMBL" id="SVD76789.1"/>
    </source>
</evidence>
<gene>
    <name evidence="1" type="ORF">METZ01_LOCUS429643</name>
</gene>
<proteinExistence type="predicted"/>